<dbReference type="GO" id="GO:0005524">
    <property type="term" value="F:ATP binding"/>
    <property type="evidence" value="ECO:0007669"/>
    <property type="project" value="UniProtKB-UniRule"/>
</dbReference>
<evidence type="ECO:0000256" key="4">
    <source>
        <dbReference type="ARBA" id="ARBA00022679"/>
    </source>
</evidence>
<dbReference type="InterPro" id="IPR017441">
    <property type="entry name" value="Protein_kinase_ATP_BS"/>
</dbReference>
<organism evidence="13 14">
    <name type="scientific">Elaeis guineensis var. tenera</name>
    <name type="common">Oil palm</name>
    <dbReference type="NCBI Taxonomy" id="51953"/>
    <lineage>
        <taxon>Eukaryota</taxon>
        <taxon>Viridiplantae</taxon>
        <taxon>Streptophyta</taxon>
        <taxon>Embryophyta</taxon>
        <taxon>Tracheophyta</taxon>
        <taxon>Spermatophyta</taxon>
        <taxon>Magnoliopsida</taxon>
        <taxon>Liliopsida</taxon>
        <taxon>Arecaceae</taxon>
        <taxon>Arecoideae</taxon>
        <taxon>Cocoseae</taxon>
        <taxon>Elaeidinae</taxon>
        <taxon>Elaeis</taxon>
    </lineage>
</organism>
<dbReference type="Gene3D" id="3.30.200.20">
    <property type="entry name" value="Phosphorylase Kinase, domain 1"/>
    <property type="match status" value="1"/>
</dbReference>
<evidence type="ECO:0000256" key="3">
    <source>
        <dbReference type="ARBA" id="ARBA00022527"/>
    </source>
</evidence>
<dbReference type="Pfam" id="PF00069">
    <property type="entry name" value="Pkinase"/>
    <property type="match status" value="1"/>
</dbReference>
<dbReference type="PANTHER" id="PTHR43895:SF32">
    <property type="entry name" value="SERINE_THREONINE-PROTEIN KINASE CHK1"/>
    <property type="match status" value="1"/>
</dbReference>
<dbReference type="InterPro" id="IPR011009">
    <property type="entry name" value="Kinase-like_dom_sf"/>
</dbReference>
<dbReference type="SMART" id="SM00220">
    <property type="entry name" value="S_TKc"/>
    <property type="match status" value="1"/>
</dbReference>
<dbReference type="AlphaFoldDB" id="A0A6J0PKT2"/>
<keyword evidence="8" id="KW-0464">Manganese</keyword>
<dbReference type="PROSITE" id="PS00107">
    <property type="entry name" value="PROTEIN_KINASE_ATP"/>
    <property type="match status" value="1"/>
</dbReference>
<dbReference type="InParanoid" id="A0A6J0PKT2"/>
<keyword evidence="3" id="KW-0723">Serine/threonine-protein kinase</keyword>
<evidence type="ECO:0000256" key="5">
    <source>
        <dbReference type="ARBA" id="ARBA00022741"/>
    </source>
</evidence>
<evidence type="ECO:0000313" key="14">
    <source>
        <dbReference type="RefSeq" id="XP_019707309.1"/>
    </source>
</evidence>
<evidence type="ECO:0000256" key="11">
    <source>
        <dbReference type="PROSITE-ProRule" id="PRU10141"/>
    </source>
</evidence>
<evidence type="ECO:0000256" key="8">
    <source>
        <dbReference type="ARBA" id="ARBA00023211"/>
    </source>
</evidence>
<keyword evidence="4" id="KW-0808">Transferase</keyword>
<dbReference type="GO" id="GO:0004674">
    <property type="term" value="F:protein serine/threonine kinase activity"/>
    <property type="evidence" value="ECO:0007669"/>
    <property type="project" value="UniProtKB-KW"/>
</dbReference>
<evidence type="ECO:0000256" key="9">
    <source>
        <dbReference type="ARBA" id="ARBA00047899"/>
    </source>
</evidence>
<feature type="binding site" evidence="11">
    <location>
        <position position="47"/>
    </location>
    <ligand>
        <name>ATP</name>
        <dbReference type="ChEBI" id="CHEBI:30616"/>
    </ligand>
</feature>
<dbReference type="SUPFAM" id="SSF56112">
    <property type="entry name" value="Protein kinase-like (PK-like)"/>
    <property type="match status" value="1"/>
</dbReference>
<feature type="domain" description="Protein kinase" evidence="12">
    <location>
        <begin position="9"/>
        <end position="106"/>
    </location>
</feature>
<evidence type="ECO:0000256" key="6">
    <source>
        <dbReference type="ARBA" id="ARBA00022777"/>
    </source>
</evidence>
<protein>
    <recommendedName>
        <fullName evidence="2">non-specific serine/threonine protein kinase</fullName>
        <ecNumber evidence="2">2.7.11.1</ecNumber>
    </recommendedName>
</protein>
<gene>
    <name evidence="14" type="primary">LOC105047817</name>
</gene>
<evidence type="ECO:0000256" key="2">
    <source>
        <dbReference type="ARBA" id="ARBA00012513"/>
    </source>
</evidence>
<dbReference type="EC" id="2.7.11.1" evidence="2"/>
<dbReference type="RefSeq" id="XP_019707309.1">
    <property type="nucleotide sequence ID" value="XM_019851750.2"/>
</dbReference>
<reference evidence="14" key="1">
    <citation type="submission" date="2025-08" db="UniProtKB">
        <authorList>
            <consortium name="RefSeq"/>
        </authorList>
    </citation>
    <scope>IDENTIFICATION</scope>
</reference>
<name>A0A6J0PKT2_ELAGV</name>
<dbReference type="Proteomes" id="UP000504607">
    <property type="component" value="Chromosome 7"/>
</dbReference>
<proteinExistence type="inferred from homology"/>
<dbReference type="OrthoDB" id="683174at2759"/>
<dbReference type="GO" id="GO:0007165">
    <property type="term" value="P:signal transduction"/>
    <property type="evidence" value="ECO:0007669"/>
    <property type="project" value="TreeGrafter"/>
</dbReference>
<dbReference type="PANTHER" id="PTHR43895">
    <property type="entry name" value="CALCIUM/CALMODULIN-DEPENDENT PROTEIN KINASE KINASE-RELATED"/>
    <property type="match status" value="1"/>
</dbReference>
<comment type="catalytic activity">
    <reaction evidence="9">
        <text>L-threonyl-[protein] + ATP = O-phospho-L-threonyl-[protein] + ADP + H(+)</text>
        <dbReference type="Rhea" id="RHEA:46608"/>
        <dbReference type="Rhea" id="RHEA-COMP:11060"/>
        <dbReference type="Rhea" id="RHEA-COMP:11605"/>
        <dbReference type="ChEBI" id="CHEBI:15378"/>
        <dbReference type="ChEBI" id="CHEBI:30013"/>
        <dbReference type="ChEBI" id="CHEBI:30616"/>
        <dbReference type="ChEBI" id="CHEBI:61977"/>
        <dbReference type="ChEBI" id="CHEBI:456216"/>
        <dbReference type="EC" id="2.7.11.1"/>
    </reaction>
</comment>
<comment type="catalytic activity">
    <reaction evidence="10">
        <text>L-seryl-[protein] + ATP = O-phospho-L-seryl-[protein] + ADP + H(+)</text>
        <dbReference type="Rhea" id="RHEA:17989"/>
        <dbReference type="Rhea" id="RHEA-COMP:9863"/>
        <dbReference type="Rhea" id="RHEA-COMP:11604"/>
        <dbReference type="ChEBI" id="CHEBI:15378"/>
        <dbReference type="ChEBI" id="CHEBI:29999"/>
        <dbReference type="ChEBI" id="CHEBI:30616"/>
        <dbReference type="ChEBI" id="CHEBI:83421"/>
        <dbReference type="ChEBI" id="CHEBI:456216"/>
        <dbReference type="EC" id="2.7.11.1"/>
    </reaction>
</comment>
<accession>A0A6J0PKT2</accession>
<evidence type="ECO:0000256" key="1">
    <source>
        <dbReference type="ARBA" id="ARBA00006234"/>
    </source>
</evidence>
<keyword evidence="5 11" id="KW-0547">Nucleotide-binding</keyword>
<sequence>MGARKVGKYEVGRTIGEGTFAEVKFAISTETGESVAMKVLAKSTILKHKMVHQIKREISIMKIVRHPNIVRLHEVLVSRTKIYIILELITGGELFDKIVRLQTVFH</sequence>
<comment type="similarity">
    <text evidence="1">Belongs to the protein kinase superfamily. CAMK Ser/Thr protein kinase family. SNF1 subfamily.</text>
</comment>
<evidence type="ECO:0000259" key="12">
    <source>
        <dbReference type="PROSITE" id="PS50011"/>
    </source>
</evidence>
<dbReference type="PROSITE" id="PS50011">
    <property type="entry name" value="PROTEIN_KINASE_DOM"/>
    <property type="match status" value="1"/>
</dbReference>
<evidence type="ECO:0000313" key="13">
    <source>
        <dbReference type="Proteomes" id="UP000504607"/>
    </source>
</evidence>
<keyword evidence="7 11" id="KW-0067">ATP-binding</keyword>
<evidence type="ECO:0000256" key="10">
    <source>
        <dbReference type="ARBA" id="ARBA00048679"/>
    </source>
</evidence>
<keyword evidence="6" id="KW-0418">Kinase</keyword>
<keyword evidence="13" id="KW-1185">Reference proteome</keyword>
<evidence type="ECO:0000256" key="7">
    <source>
        <dbReference type="ARBA" id="ARBA00022840"/>
    </source>
</evidence>
<dbReference type="FunFam" id="3.30.200.20:FF:000096">
    <property type="entry name" value="Non-specific serine/threonine protein kinase"/>
    <property type="match status" value="1"/>
</dbReference>
<dbReference type="InterPro" id="IPR000719">
    <property type="entry name" value="Prot_kinase_dom"/>
</dbReference>